<dbReference type="PANTHER" id="PTHR43133:SF25">
    <property type="entry name" value="RNA POLYMERASE SIGMA FACTOR RFAY-RELATED"/>
    <property type="match status" value="1"/>
</dbReference>
<dbReference type="PANTHER" id="PTHR43133">
    <property type="entry name" value="RNA POLYMERASE ECF-TYPE SIGMA FACTO"/>
    <property type="match status" value="1"/>
</dbReference>
<dbReference type="GO" id="GO:0003677">
    <property type="term" value="F:DNA binding"/>
    <property type="evidence" value="ECO:0007669"/>
    <property type="project" value="InterPro"/>
</dbReference>
<dbReference type="GO" id="GO:0016987">
    <property type="term" value="F:sigma factor activity"/>
    <property type="evidence" value="ECO:0007669"/>
    <property type="project" value="UniProtKB-KW"/>
</dbReference>
<feature type="region of interest" description="Disordered" evidence="5">
    <location>
        <begin position="161"/>
        <end position="184"/>
    </location>
</feature>
<proteinExistence type="inferred from homology"/>
<evidence type="ECO:0000256" key="1">
    <source>
        <dbReference type="ARBA" id="ARBA00010641"/>
    </source>
</evidence>
<keyword evidence="2" id="KW-0805">Transcription regulation</keyword>
<dbReference type="Gene3D" id="1.10.10.10">
    <property type="entry name" value="Winged helix-like DNA-binding domain superfamily/Winged helix DNA-binding domain"/>
    <property type="match status" value="1"/>
</dbReference>
<evidence type="ECO:0000313" key="7">
    <source>
        <dbReference type="EMBL" id="SBW28056.1"/>
    </source>
</evidence>
<dbReference type="InterPro" id="IPR036388">
    <property type="entry name" value="WH-like_DNA-bd_sf"/>
</dbReference>
<evidence type="ECO:0000313" key="8">
    <source>
        <dbReference type="Proteomes" id="UP000199013"/>
    </source>
</evidence>
<evidence type="ECO:0000256" key="3">
    <source>
        <dbReference type="ARBA" id="ARBA00023082"/>
    </source>
</evidence>
<accession>A0A1C3PE58</accession>
<protein>
    <recommendedName>
        <fullName evidence="6">RNA polymerase sigma factor 70 region 4 type 2 domain-containing protein</fullName>
    </recommendedName>
</protein>
<dbReference type="SUPFAM" id="SSF88946">
    <property type="entry name" value="Sigma2 domain of RNA polymerase sigma factors"/>
    <property type="match status" value="1"/>
</dbReference>
<dbReference type="SUPFAM" id="SSF88659">
    <property type="entry name" value="Sigma3 and sigma4 domains of RNA polymerase sigma factors"/>
    <property type="match status" value="1"/>
</dbReference>
<organism evidence="7 8">
    <name type="scientific">Candidatus Protofrankia californiensis</name>
    <dbReference type="NCBI Taxonomy" id="1839754"/>
    <lineage>
        <taxon>Bacteria</taxon>
        <taxon>Bacillati</taxon>
        <taxon>Actinomycetota</taxon>
        <taxon>Actinomycetes</taxon>
        <taxon>Frankiales</taxon>
        <taxon>Frankiaceae</taxon>
        <taxon>Protofrankia</taxon>
    </lineage>
</organism>
<dbReference type="InterPro" id="IPR013324">
    <property type="entry name" value="RNA_pol_sigma_r3/r4-like"/>
</dbReference>
<dbReference type="AlphaFoldDB" id="A0A1C3PE58"/>
<dbReference type="InterPro" id="IPR013325">
    <property type="entry name" value="RNA_pol_sigma_r2"/>
</dbReference>
<dbReference type="NCBIfam" id="TIGR02937">
    <property type="entry name" value="sigma70-ECF"/>
    <property type="match status" value="1"/>
</dbReference>
<keyword evidence="4" id="KW-0804">Transcription</keyword>
<dbReference type="InterPro" id="IPR013249">
    <property type="entry name" value="RNA_pol_sigma70_r4_t2"/>
</dbReference>
<dbReference type="GO" id="GO:0006352">
    <property type="term" value="P:DNA-templated transcription initiation"/>
    <property type="evidence" value="ECO:0007669"/>
    <property type="project" value="InterPro"/>
</dbReference>
<dbReference type="InterPro" id="IPR014284">
    <property type="entry name" value="RNA_pol_sigma-70_dom"/>
</dbReference>
<keyword evidence="3" id="KW-0731">Sigma factor</keyword>
<evidence type="ECO:0000259" key="6">
    <source>
        <dbReference type="Pfam" id="PF08281"/>
    </source>
</evidence>
<name>A0A1C3PE58_9ACTN</name>
<sequence>MVQTDRAKKAAFTVLYEAQYLPVLRYARREVPEHVASDVVAETFTVAWRRFAEVPEAPLPWLLGVARRIIANQRRGDRRYERLLQVQQEQSATPSRDPADALAEQDIVRTAMRQMSAADREILALIGWDNLGVREAAQVLGIRASTAAVRLYRARHRLKTHLAKGLSPQPNTPDRSMPVAREIP</sequence>
<evidence type="ECO:0000256" key="2">
    <source>
        <dbReference type="ARBA" id="ARBA00023015"/>
    </source>
</evidence>
<keyword evidence="8" id="KW-1185">Reference proteome</keyword>
<reference evidence="8" key="1">
    <citation type="submission" date="2016-02" db="EMBL/GenBank/DDBJ databases">
        <authorList>
            <person name="Wibberg D."/>
        </authorList>
    </citation>
    <scope>NUCLEOTIDE SEQUENCE [LARGE SCALE GENOMIC DNA]</scope>
</reference>
<evidence type="ECO:0000256" key="4">
    <source>
        <dbReference type="ARBA" id="ARBA00023163"/>
    </source>
</evidence>
<evidence type="ECO:0000256" key="5">
    <source>
        <dbReference type="SAM" id="MobiDB-lite"/>
    </source>
</evidence>
<dbReference type="InterPro" id="IPR039425">
    <property type="entry name" value="RNA_pol_sigma-70-like"/>
</dbReference>
<gene>
    <name evidence="7" type="ORF">FDG2_5518</name>
</gene>
<dbReference type="EMBL" id="FLUV01002293">
    <property type="protein sequence ID" value="SBW28056.1"/>
    <property type="molecule type" value="Genomic_DNA"/>
</dbReference>
<dbReference type="Pfam" id="PF08281">
    <property type="entry name" value="Sigma70_r4_2"/>
    <property type="match status" value="1"/>
</dbReference>
<feature type="domain" description="RNA polymerase sigma factor 70 region 4 type 2" evidence="6">
    <location>
        <begin position="107"/>
        <end position="158"/>
    </location>
</feature>
<dbReference type="Proteomes" id="UP000199013">
    <property type="component" value="Unassembled WGS sequence"/>
</dbReference>
<comment type="similarity">
    <text evidence="1">Belongs to the sigma-70 factor family. ECF subfamily.</text>
</comment>
<dbReference type="Gene3D" id="1.10.1740.10">
    <property type="match status" value="1"/>
</dbReference>